<dbReference type="Pfam" id="PF13426">
    <property type="entry name" value="PAS_9"/>
    <property type="match status" value="2"/>
</dbReference>
<keyword evidence="6" id="KW-1185">Reference proteome</keyword>
<feature type="domain" description="GGDEF" evidence="4">
    <location>
        <begin position="487"/>
        <end position="620"/>
    </location>
</feature>
<dbReference type="PROSITE" id="PS50887">
    <property type="entry name" value="GGDEF"/>
    <property type="match status" value="1"/>
</dbReference>
<dbReference type="PANTHER" id="PTHR44757:SF2">
    <property type="entry name" value="BIOFILM ARCHITECTURE MAINTENANCE PROTEIN MBAA"/>
    <property type="match status" value="1"/>
</dbReference>
<comment type="caution">
    <text evidence="5">The sequence shown here is derived from an EMBL/GenBank/DDBJ whole genome shotgun (WGS) entry which is preliminary data.</text>
</comment>
<feature type="domain" description="EAL" evidence="3">
    <location>
        <begin position="629"/>
        <end position="883"/>
    </location>
</feature>
<organism evidence="5 6">
    <name type="scientific">Noviherbaspirillum album</name>
    <dbReference type="NCBI Taxonomy" id="3080276"/>
    <lineage>
        <taxon>Bacteria</taxon>
        <taxon>Pseudomonadati</taxon>
        <taxon>Pseudomonadota</taxon>
        <taxon>Betaproteobacteria</taxon>
        <taxon>Burkholderiales</taxon>
        <taxon>Oxalobacteraceae</taxon>
        <taxon>Noviherbaspirillum</taxon>
    </lineage>
</organism>
<dbReference type="InterPro" id="IPR035965">
    <property type="entry name" value="PAS-like_dom_sf"/>
</dbReference>
<dbReference type="NCBIfam" id="TIGR00254">
    <property type="entry name" value="GGDEF"/>
    <property type="match status" value="1"/>
</dbReference>
<dbReference type="InterPro" id="IPR001633">
    <property type="entry name" value="EAL_dom"/>
</dbReference>
<dbReference type="PROSITE" id="PS50112">
    <property type="entry name" value="PAS"/>
    <property type="match status" value="2"/>
</dbReference>
<dbReference type="PROSITE" id="PS50883">
    <property type="entry name" value="EAL"/>
    <property type="match status" value="1"/>
</dbReference>
<dbReference type="Proteomes" id="UP001352263">
    <property type="component" value="Unassembled WGS sequence"/>
</dbReference>
<protein>
    <submittedName>
        <fullName evidence="5">EAL domain-containing protein</fullName>
    </submittedName>
</protein>
<evidence type="ECO:0000259" key="3">
    <source>
        <dbReference type="PROSITE" id="PS50883"/>
    </source>
</evidence>
<dbReference type="RefSeq" id="WP_326506051.1">
    <property type="nucleotide sequence ID" value="NZ_JAWIIV010000006.1"/>
</dbReference>
<dbReference type="SUPFAM" id="SSF55073">
    <property type="entry name" value="Nucleotide cyclase"/>
    <property type="match status" value="1"/>
</dbReference>
<dbReference type="SUPFAM" id="SSF141868">
    <property type="entry name" value="EAL domain-like"/>
    <property type="match status" value="1"/>
</dbReference>
<dbReference type="Pfam" id="PF01590">
    <property type="entry name" value="GAF"/>
    <property type="match status" value="1"/>
</dbReference>
<reference evidence="5 6" key="1">
    <citation type="submission" date="2023-10" db="EMBL/GenBank/DDBJ databases">
        <title>Noviherbaspirillum sp. CPCC 100848 genome assembly.</title>
        <authorList>
            <person name="Li X.Y."/>
            <person name="Fang X.M."/>
        </authorList>
    </citation>
    <scope>NUCLEOTIDE SEQUENCE [LARGE SCALE GENOMIC DNA]</scope>
    <source>
        <strain evidence="5 6">CPCC 100848</strain>
    </source>
</reference>
<dbReference type="Gene3D" id="3.30.450.40">
    <property type="match status" value="1"/>
</dbReference>
<dbReference type="Pfam" id="PF00563">
    <property type="entry name" value="EAL"/>
    <property type="match status" value="1"/>
</dbReference>
<dbReference type="InterPro" id="IPR003018">
    <property type="entry name" value="GAF"/>
</dbReference>
<dbReference type="Gene3D" id="3.30.450.20">
    <property type="entry name" value="PAS domain"/>
    <property type="match status" value="2"/>
</dbReference>
<evidence type="ECO:0000259" key="2">
    <source>
        <dbReference type="PROSITE" id="PS50113"/>
    </source>
</evidence>
<evidence type="ECO:0000259" key="4">
    <source>
        <dbReference type="PROSITE" id="PS50887"/>
    </source>
</evidence>
<dbReference type="SMART" id="SM00065">
    <property type="entry name" value="GAF"/>
    <property type="match status" value="1"/>
</dbReference>
<dbReference type="NCBIfam" id="TIGR00229">
    <property type="entry name" value="sensory_box"/>
    <property type="match status" value="2"/>
</dbReference>
<dbReference type="CDD" id="cd01948">
    <property type="entry name" value="EAL"/>
    <property type="match status" value="1"/>
</dbReference>
<dbReference type="PROSITE" id="PS50113">
    <property type="entry name" value="PAC"/>
    <property type="match status" value="1"/>
</dbReference>
<evidence type="ECO:0000259" key="1">
    <source>
        <dbReference type="PROSITE" id="PS50112"/>
    </source>
</evidence>
<name>A0ABU6J7D5_9BURK</name>
<dbReference type="SMART" id="SM00267">
    <property type="entry name" value="GGDEF"/>
    <property type="match status" value="1"/>
</dbReference>
<dbReference type="Pfam" id="PF00990">
    <property type="entry name" value="GGDEF"/>
    <property type="match status" value="1"/>
</dbReference>
<proteinExistence type="predicted"/>
<evidence type="ECO:0000313" key="5">
    <source>
        <dbReference type="EMBL" id="MEC4719331.1"/>
    </source>
</evidence>
<dbReference type="EMBL" id="JAWIIV010000006">
    <property type="protein sequence ID" value="MEC4719331.1"/>
    <property type="molecule type" value="Genomic_DNA"/>
</dbReference>
<dbReference type="CDD" id="cd01949">
    <property type="entry name" value="GGDEF"/>
    <property type="match status" value="1"/>
</dbReference>
<dbReference type="InterPro" id="IPR000700">
    <property type="entry name" value="PAS-assoc_C"/>
</dbReference>
<dbReference type="InterPro" id="IPR035919">
    <property type="entry name" value="EAL_sf"/>
</dbReference>
<gene>
    <name evidence="5" type="ORF">RY831_09235</name>
</gene>
<dbReference type="InterPro" id="IPR029016">
    <property type="entry name" value="GAF-like_dom_sf"/>
</dbReference>
<feature type="domain" description="PAS" evidence="1">
    <location>
        <begin position="210"/>
        <end position="281"/>
    </location>
</feature>
<dbReference type="InterPro" id="IPR029787">
    <property type="entry name" value="Nucleotide_cyclase"/>
</dbReference>
<feature type="domain" description="PAC" evidence="2">
    <location>
        <begin position="400"/>
        <end position="455"/>
    </location>
</feature>
<dbReference type="InterPro" id="IPR052155">
    <property type="entry name" value="Biofilm_reg_signaling"/>
</dbReference>
<dbReference type="Gene3D" id="3.20.20.450">
    <property type="entry name" value="EAL domain"/>
    <property type="match status" value="1"/>
</dbReference>
<dbReference type="SMART" id="SM00091">
    <property type="entry name" value="PAS"/>
    <property type="match status" value="2"/>
</dbReference>
<dbReference type="PANTHER" id="PTHR44757">
    <property type="entry name" value="DIGUANYLATE CYCLASE DGCP"/>
    <property type="match status" value="1"/>
</dbReference>
<dbReference type="InterPro" id="IPR001610">
    <property type="entry name" value="PAC"/>
</dbReference>
<dbReference type="InterPro" id="IPR043128">
    <property type="entry name" value="Rev_trsase/Diguanyl_cyclase"/>
</dbReference>
<dbReference type="SUPFAM" id="SSF55781">
    <property type="entry name" value="GAF domain-like"/>
    <property type="match status" value="1"/>
</dbReference>
<evidence type="ECO:0000313" key="6">
    <source>
        <dbReference type="Proteomes" id="UP001352263"/>
    </source>
</evidence>
<dbReference type="Gene3D" id="3.30.70.270">
    <property type="match status" value="1"/>
</dbReference>
<dbReference type="SMART" id="SM00086">
    <property type="entry name" value="PAC"/>
    <property type="match status" value="2"/>
</dbReference>
<dbReference type="SMART" id="SM00052">
    <property type="entry name" value="EAL"/>
    <property type="match status" value="1"/>
</dbReference>
<dbReference type="SUPFAM" id="SSF55785">
    <property type="entry name" value="PYP-like sensor domain (PAS domain)"/>
    <property type="match status" value="2"/>
</dbReference>
<dbReference type="InterPro" id="IPR000014">
    <property type="entry name" value="PAS"/>
</dbReference>
<dbReference type="CDD" id="cd00130">
    <property type="entry name" value="PAS"/>
    <property type="match status" value="2"/>
</dbReference>
<feature type="domain" description="PAS" evidence="1">
    <location>
        <begin position="330"/>
        <end position="400"/>
    </location>
</feature>
<sequence length="888" mass="99416">MKDVHTPDPTFDRNGLFKSGPEAAFDEITTLAAILCATPMAVISLLDEQRQWFKSRVGVAVEGTPRDIAFCGLTVERMALTIISDAGLHPRFAGNPLVTGPPYIRFYAGAPLVMSDGTAIGSLAVLDTVPRTLCAEQQQALEVLSRQVVAQIELRSHVQRLADVLRDLSHSEELLRLSHRELELRVSERTSELIELNARLASEIDRHSSEARSSQAIIDSLPGIFYLYDRMGRFLRWNRNFEMITGYTAEEIRQLQPLDFFATEQEKELVDQRIGRAFTHGSASVEADLLTKGGKRIPYLFTGIRIEFNGQQCISGMGVDITERRSAEESLRLRNRAIQASVNAIIITDLEGNIEYANPAFERMTGYSIRETLGRNCRFLQAGDRNQAGIAAIRQAIADREESSALLRNYRKDGEMFWNDVHIAPVRDQHDEVTHFVGVLNDISAIKHYEYELERHANVDALTALANRNVLKDRIRQSIATAERHREWVAVGFMDLDNFKFINDSLGHTVGDELLKQVAKRLQACLREQDTVARYGGDEFAFVISGEKDEKTAVTLMSRILRTVELPFLVEGHKLFVSCSIGLSFFPKDGGDVDTLLKNADAAMFRAKEKGRNNFQFYTPAMNQRVTERLTLESRLRQALLRNEFVLHYQPKVDLKSGRIVGLEALLRWRPSNGEMVPPSTFIPLAEETGLIVPIGEWVLYTACAHNRLMLQAGVQSLQVAVNISARQFNTETLVHMVKDALDSTGLDSSLLELELTESLVMQNPEEAIGLLAQLKDMGLRLAIDDFGTGYSSLSHLQRFPVDRLKIDQSFVRDIGADPNDAIIARAVISLGHSLGMSVIAEGVSNYEQLAFLRENGCDEMQGFLFSMPLPVDELISLLRSNPTLAMH</sequence>
<dbReference type="InterPro" id="IPR000160">
    <property type="entry name" value="GGDEF_dom"/>
</dbReference>
<accession>A0ABU6J7D5</accession>